<reference evidence="1" key="1">
    <citation type="submission" date="2014-11" db="EMBL/GenBank/DDBJ databases">
        <authorList>
            <person name="Amaro Gonzalez C."/>
        </authorList>
    </citation>
    <scope>NUCLEOTIDE SEQUENCE</scope>
</reference>
<dbReference type="AlphaFoldDB" id="A0A0E9PX73"/>
<organism evidence="1">
    <name type="scientific">Anguilla anguilla</name>
    <name type="common">European freshwater eel</name>
    <name type="synonym">Muraena anguilla</name>
    <dbReference type="NCBI Taxonomy" id="7936"/>
    <lineage>
        <taxon>Eukaryota</taxon>
        <taxon>Metazoa</taxon>
        <taxon>Chordata</taxon>
        <taxon>Craniata</taxon>
        <taxon>Vertebrata</taxon>
        <taxon>Euteleostomi</taxon>
        <taxon>Actinopterygii</taxon>
        <taxon>Neopterygii</taxon>
        <taxon>Teleostei</taxon>
        <taxon>Anguilliformes</taxon>
        <taxon>Anguillidae</taxon>
        <taxon>Anguilla</taxon>
    </lineage>
</organism>
<protein>
    <submittedName>
        <fullName evidence="1">Uncharacterized protein</fullName>
    </submittedName>
</protein>
<reference evidence="1" key="2">
    <citation type="journal article" date="2015" name="Fish Shellfish Immunol.">
        <title>Early steps in the European eel (Anguilla anguilla)-Vibrio vulnificus interaction in the gills: Role of the RtxA13 toxin.</title>
        <authorList>
            <person name="Callol A."/>
            <person name="Pajuelo D."/>
            <person name="Ebbesson L."/>
            <person name="Teles M."/>
            <person name="MacKenzie S."/>
            <person name="Amaro C."/>
        </authorList>
    </citation>
    <scope>NUCLEOTIDE SEQUENCE</scope>
</reference>
<dbReference type="EMBL" id="GBXM01099887">
    <property type="protein sequence ID" value="JAH08690.1"/>
    <property type="molecule type" value="Transcribed_RNA"/>
</dbReference>
<proteinExistence type="predicted"/>
<name>A0A0E9PX73_ANGAN</name>
<evidence type="ECO:0000313" key="1">
    <source>
        <dbReference type="EMBL" id="JAH08690.1"/>
    </source>
</evidence>
<sequence>MDSTTTLPSMVAATLPAVDNQPVMSD</sequence>
<accession>A0A0E9PX73</accession>